<proteinExistence type="predicted"/>
<protein>
    <submittedName>
        <fullName evidence="1">Uncharacterized protein</fullName>
    </submittedName>
</protein>
<dbReference type="HOGENOM" id="CLU_3319438_0_0_6"/>
<evidence type="ECO:0000313" key="1">
    <source>
        <dbReference type="EMBL" id="CDH08030.1"/>
    </source>
</evidence>
<dbReference type="Proteomes" id="UP000028483">
    <property type="component" value="Unassembled WGS sequence"/>
</dbReference>
<reference evidence="1" key="1">
    <citation type="submission" date="2013-07" db="EMBL/GenBank/DDBJ databases">
        <title>Sub-species coevolution in mutualistic symbiosis.</title>
        <authorList>
            <person name="Murfin K."/>
            <person name="Klassen J."/>
            <person name="Lee M."/>
            <person name="Forst S."/>
            <person name="Stock P."/>
            <person name="Goodrich-Blair H."/>
        </authorList>
    </citation>
    <scope>NUCLEOTIDE SEQUENCE [LARGE SCALE GENOMIC DNA]</scope>
    <source>
        <strain evidence="1">Oregonense</strain>
    </source>
</reference>
<organism evidence="1">
    <name type="scientific">Xenorhabdus bovienii str. oregonense</name>
    <dbReference type="NCBI Taxonomy" id="1398202"/>
    <lineage>
        <taxon>Bacteria</taxon>
        <taxon>Pseudomonadati</taxon>
        <taxon>Pseudomonadota</taxon>
        <taxon>Gammaproteobacteria</taxon>
        <taxon>Enterobacterales</taxon>
        <taxon>Morganellaceae</taxon>
        <taxon>Xenorhabdus</taxon>
    </lineage>
</organism>
<name>A0A077PAD0_XENBV</name>
<comment type="caution">
    <text evidence="1">The sequence shown here is derived from an EMBL/GenBank/DDBJ whole genome shotgun (WGS) entry which is preliminary data.</text>
</comment>
<gene>
    <name evidence="1" type="ORF">XBO1_850016</name>
</gene>
<dbReference type="EMBL" id="CBSX010000254">
    <property type="protein sequence ID" value="CDH08030.1"/>
    <property type="molecule type" value="Genomic_DNA"/>
</dbReference>
<dbReference type="AlphaFoldDB" id="A0A077PAD0"/>
<accession>A0A077PAD0</accession>
<sequence length="39" mass="4434">MNFLSCKLHLKDKIAIVQQLLVSDVATSPQIKIYPHDIL</sequence>